<feature type="domain" description="Transposase IS4-like" evidence="2">
    <location>
        <begin position="76"/>
        <end position="120"/>
    </location>
</feature>
<organism evidence="3 4">
    <name type="scientific">Streptomyces plicatus</name>
    <dbReference type="NCBI Taxonomy" id="1922"/>
    <lineage>
        <taxon>Bacteria</taxon>
        <taxon>Bacillati</taxon>
        <taxon>Actinomycetota</taxon>
        <taxon>Actinomycetes</taxon>
        <taxon>Kitasatosporales</taxon>
        <taxon>Streptomycetaceae</taxon>
        <taxon>Streptomyces</taxon>
        <taxon>Streptomyces rochei group</taxon>
    </lineage>
</organism>
<dbReference type="InterPro" id="IPR002559">
    <property type="entry name" value="Transposase_11"/>
</dbReference>
<dbReference type="RefSeq" id="WP_127432532.1">
    <property type="nucleotide sequence ID" value="NZ_BMUJ01000006.1"/>
</dbReference>
<dbReference type="PANTHER" id="PTHR30007">
    <property type="entry name" value="PHP DOMAIN PROTEIN"/>
    <property type="match status" value="1"/>
</dbReference>
<dbReference type="EMBL" id="JBHSUW010000001">
    <property type="protein sequence ID" value="MFC6506690.1"/>
    <property type="molecule type" value="Genomic_DNA"/>
</dbReference>
<dbReference type="Pfam" id="PF01609">
    <property type="entry name" value="DDE_Tnp_1"/>
    <property type="match status" value="1"/>
</dbReference>
<gene>
    <name evidence="3" type="ORF">ACFQFF_35885</name>
</gene>
<name>A0ABW1Y800_STRPL</name>
<evidence type="ECO:0000313" key="4">
    <source>
        <dbReference type="Proteomes" id="UP001596321"/>
    </source>
</evidence>
<evidence type="ECO:0000256" key="1">
    <source>
        <dbReference type="SAM" id="MobiDB-lite"/>
    </source>
</evidence>
<dbReference type="Proteomes" id="UP001596321">
    <property type="component" value="Unassembled WGS sequence"/>
</dbReference>
<keyword evidence="4" id="KW-1185">Reference proteome</keyword>
<evidence type="ECO:0000259" key="2">
    <source>
        <dbReference type="Pfam" id="PF01609"/>
    </source>
</evidence>
<feature type="region of interest" description="Disordered" evidence="1">
    <location>
        <begin position="44"/>
        <end position="78"/>
    </location>
</feature>
<comment type="caution">
    <text evidence="3">The sequence shown here is derived from an EMBL/GenBank/DDBJ whole genome shotgun (WGS) entry which is preliminary data.</text>
</comment>
<protein>
    <submittedName>
        <fullName evidence="3">IS5 family transposase</fullName>
    </submittedName>
</protein>
<dbReference type="PANTHER" id="PTHR30007:SF1">
    <property type="entry name" value="BLR1914 PROTEIN"/>
    <property type="match status" value="1"/>
</dbReference>
<feature type="region of interest" description="Disordered" evidence="1">
    <location>
        <begin position="122"/>
        <end position="149"/>
    </location>
</feature>
<accession>A0ABW1Y800</accession>
<sequence>MYERFPRWETDGTWAKLLEHVQVHQDAAGTVKWTISGSSTIARAHQHASGARAARTPAGDEREHPAHPVGNDQALGRSRGGLTTKIHLACDGRGLPLTVVVTPGNVNDSIVFDTVMGGLRVPRGGRTPPLPTRRGHRGQDVLLPRHPTSGRPPTFYRELYKNRNVVERCFARLKQFRAIATRFDELSNRYQAGLRLASLILRLREPAQDPCQTGPSRAQGRPFKPQLVKRCSGT</sequence>
<dbReference type="NCBIfam" id="NF033580">
    <property type="entry name" value="transpos_IS5_3"/>
    <property type="match status" value="1"/>
</dbReference>
<reference evidence="4" key="1">
    <citation type="journal article" date="2019" name="Int. J. Syst. Evol. Microbiol.">
        <title>The Global Catalogue of Microorganisms (GCM) 10K type strain sequencing project: providing services to taxonomists for standard genome sequencing and annotation.</title>
        <authorList>
            <consortium name="The Broad Institute Genomics Platform"/>
            <consortium name="The Broad Institute Genome Sequencing Center for Infectious Disease"/>
            <person name="Wu L."/>
            <person name="Ma J."/>
        </authorList>
    </citation>
    <scope>NUCLEOTIDE SEQUENCE [LARGE SCALE GENOMIC DNA]</scope>
    <source>
        <strain evidence="4">JCM 4504</strain>
    </source>
</reference>
<proteinExistence type="predicted"/>
<feature type="region of interest" description="Disordered" evidence="1">
    <location>
        <begin position="208"/>
        <end position="234"/>
    </location>
</feature>
<evidence type="ECO:0000313" key="3">
    <source>
        <dbReference type="EMBL" id="MFC6506690.1"/>
    </source>
</evidence>